<accession>H5XZF2</accession>
<feature type="transmembrane region" description="Helical" evidence="6">
    <location>
        <begin position="84"/>
        <end position="105"/>
    </location>
</feature>
<proteinExistence type="predicted"/>
<keyword evidence="4 6" id="KW-1133">Transmembrane helix</keyword>
<comment type="subcellular location">
    <subcellularLocation>
        <location evidence="1">Cell membrane</location>
        <topology evidence="1">Multi-pass membrane protein</topology>
    </subcellularLocation>
</comment>
<dbReference type="EMBL" id="CM001441">
    <property type="protein sequence ID" value="EHQ91858.1"/>
    <property type="molecule type" value="Genomic_DNA"/>
</dbReference>
<dbReference type="InterPro" id="IPR050833">
    <property type="entry name" value="Poly_Biosynth_Transport"/>
</dbReference>
<feature type="transmembrane region" description="Helical" evidence="6">
    <location>
        <begin position="42"/>
        <end position="63"/>
    </location>
</feature>
<evidence type="ECO:0000256" key="6">
    <source>
        <dbReference type="SAM" id="Phobius"/>
    </source>
</evidence>
<keyword evidence="8" id="KW-1185">Reference proteome</keyword>
<feature type="transmembrane region" description="Helical" evidence="6">
    <location>
        <begin position="166"/>
        <end position="188"/>
    </location>
</feature>
<evidence type="ECO:0000256" key="4">
    <source>
        <dbReference type="ARBA" id="ARBA00022989"/>
    </source>
</evidence>
<reference evidence="7 8" key="1">
    <citation type="submission" date="2011-11" db="EMBL/GenBank/DDBJ databases">
        <title>The Noncontiguous Finished genome of Desulfosporosinus youngiae DSM 17734.</title>
        <authorList>
            <consortium name="US DOE Joint Genome Institute (JGI-PGF)"/>
            <person name="Lucas S."/>
            <person name="Han J."/>
            <person name="Lapidus A."/>
            <person name="Cheng J.-F."/>
            <person name="Goodwin L."/>
            <person name="Pitluck S."/>
            <person name="Peters L."/>
            <person name="Ovchinnikova G."/>
            <person name="Lu M."/>
            <person name="Land M.L."/>
            <person name="Hauser L."/>
            <person name="Pester M."/>
            <person name="Spring S."/>
            <person name="Ollivier B."/>
            <person name="Rattei T."/>
            <person name="Klenk H.-P."/>
            <person name="Wagner M."/>
            <person name="Loy A."/>
            <person name="Woyke T.J."/>
        </authorList>
    </citation>
    <scope>NUCLEOTIDE SEQUENCE [LARGE SCALE GENOMIC DNA]</scope>
    <source>
        <strain evidence="7 8">DSM 17734</strain>
    </source>
</reference>
<feature type="transmembrane region" description="Helical" evidence="6">
    <location>
        <begin position="413"/>
        <end position="431"/>
    </location>
</feature>
<keyword evidence="2" id="KW-1003">Cell membrane</keyword>
<feature type="transmembrane region" description="Helical" evidence="6">
    <location>
        <begin position="209"/>
        <end position="225"/>
    </location>
</feature>
<dbReference type="Pfam" id="PF01943">
    <property type="entry name" value="Polysacc_synt"/>
    <property type="match status" value="1"/>
</dbReference>
<feature type="transmembrane region" description="Helical" evidence="6">
    <location>
        <begin position="142"/>
        <end position="160"/>
    </location>
</feature>
<dbReference type="AlphaFoldDB" id="H5XZF2"/>
<sequence>MPSIKKNYLYNLTYQVVAILVPLVTTPYVSRVLGAESVGVYSFTNSIVTYFALFAAFGTALYGQRQIAYVREDKTQRSQVFFEVLLFRVIFTSVCTIVYFGFLIIFTPQNMMVYCMQGILLIAVAFDISWFFMGLEQFKRTVLRNVAVKLVGMVLIFILVKSPRDMALYAGILAGSQLVGNISLFPYLRGLISFSGIGKINPFRDTKTIATLFFPTIAVSIYTVLDKTMIGVFTESAVQNGYYEQSEKIVKTALTLVTSLGVVCIPRIAAAHAAKDIDTIKRIIFRSYRFVWLLALPLIGGIIALASQFSGWFYGPGWDEIPVLISVFSFLLIGIGINNVTGVQYLIPVGLQNVFTATVIAGAVINVVLNLLLIPHMAALGAALASVVAEIAIAVIQLIYVRKTFPVKDVVAPMPKYLAGAVLMTALLWWARGFFSSTILATGVLFVAGSAVYAVSLLILRDSFFLEICKQMLRKARRHT</sequence>
<dbReference type="CDD" id="cd13128">
    <property type="entry name" value="MATE_Wzx_like"/>
    <property type="match status" value="1"/>
</dbReference>
<protein>
    <submittedName>
        <fullName evidence="7">Membrane protein involved in the export of O-antigen and teichoic acid</fullName>
    </submittedName>
</protein>
<name>H5XZF2_9FIRM</name>
<dbReference type="InterPro" id="IPR002797">
    <property type="entry name" value="Polysacc_synth"/>
</dbReference>
<dbReference type="PANTHER" id="PTHR30250">
    <property type="entry name" value="PST FAMILY PREDICTED COLANIC ACID TRANSPORTER"/>
    <property type="match status" value="1"/>
</dbReference>
<dbReference type="HOGENOM" id="CLU_022017_0_0_9"/>
<feature type="transmembrane region" description="Helical" evidence="6">
    <location>
        <begin position="12"/>
        <end position="30"/>
    </location>
</feature>
<feature type="transmembrane region" description="Helical" evidence="6">
    <location>
        <begin position="111"/>
        <end position="135"/>
    </location>
</feature>
<dbReference type="Proteomes" id="UP000005104">
    <property type="component" value="Chromosome"/>
</dbReference>
<dbReference type="OrthoDB" id="9815702at2"/>
<gene>
    <name evidence="7" type="ORF">DesyoDRAFT_4917</name>
</gene>
<feature type="transmembrane region" description="Helical" evidence="6">
    <location>
        <begin position="354"/>
        <end position="374"/>
    </location>
</feature>
<feature type="transmembrane region" description="Helical" evidence="6">
    <location>
        <begin position="321"/>
        <end position="347"/>
    </location>
</feature>
<keyword evidence="3 6" id="KW-0812">Transmembrane</keyword>
<dbReference type="STRING" id="768710.DesyoDRAFT_4917"/>
<evidence type="ECO:0000256" key="5">
    <source>
        <dbReference type="ARBA" id="ARBA00023136"/>
    </source>
</evidence>
<organism evidence="7 8">
    <name type="scientific">Desulfosporosinus youngiae DSM 17734</name>
    <dbReference type="NCBI Taxonomy" id="768710"/>
    <lineage>
        <taxon>Bacteria</taxon>
        <taxon>Bacillati</taxon>
        <taxon>Bacillota</taxon>
        <taxon>Clostridia</taxon>
        <taxon>Eubacteriales</taxon>
        <taxon>Desulfitobacteriaceae</taxon>
        <taxon>Desulfosporosinus</taxon>
    </lineage>
</organism>
<evidence type="ECO:0000313" key="8">
    <source>
        <dbReference type="Proteomes" id="UP000005104"/>
    </source>
</evidence>
<feature type="transmembrane region" description="Helical" evidence="6">
    <location>
        <begin position="290"/>
        <end position="315"/>
    </location>
</feature>
<dbReference type="eggNOG" id="COG2244">
    <property type="taxonomic scope" value="Bacteria"/>
</dbReference>
<keyword evidence="5 6" id="KW-0472">Membrane</keyword>
<dbReference type="GO" id="GO:0005886">
    <property type="term" value="C:plasma membrane"/>
    <property type="evidence" value="ECO:0007669"/>
    <property type="project" value="UniProtKB-SubCell"/>
</dbReference>
<feature type="transmembrane region" description="Helical" evidence="6">
    <location>
        <begin position="437"/>
        <end position="460"/>
    </location>
</feature>
<evidence type="ECO:0000256" key="2">
    <source>
        <dbReference type="ARBA" id="ARBA00022475"/>
    </source>
</evidence>
<feature type="transmembrane region" description="Helical" evidence="6">
    <location>
        <begin position="380"/>
        <end position="401"/>
    </location>
</feature>
<feature type="transmembrane region" description="Helical" evidence="6">
    <location>
        <begin position="249"/>
        <end position="269"/>
    </location>
</feature>
<evidence type="ECO:0000256" key="3">
    <source>
        <dbReference type="ARBA" id="ARBA00022692"/>
    </source>
</evidence>
<evidence type="ECO:0000313" key="7">
    <source>
        <dbReference type="EMBL" id="EHQ91858.1"/>
    </source>
</evidence>
<evidence type="ECO:0000256" key="1">
    <source>
        <dbReference type="ARBA" id="ARBA00004651"/>
    </source>
</evidence>
<dbReference type="RefSeq" id="WP_007786984.1">
    <property type="nucleotide sequence ID" value="NZ_CM001441.1"/>
</dbReference>
<dbReference type="PANTHER" id="PTHR30250:SF11">
    <property type="entry name" value="O-ANTIGEN TRANSPORTER-RELATED"/>
    <property type="match status" value="1"/>
</dbReference>